<dbReference type="InterPro" id="IPR002156">
    <property type="entry name" value="RNaseH_domain"/>
</dbReference>
<dbReference type="InterPro" id="IPR012337">
    <property type="entry name" value="RNaseH-like_sf"/>
</dbReference>
<name>A0A2S4PJC0_9PEZI</name>
<gene>
    <name evidence="2" type="ORF">EPUL_006467</name>
</gene>
<feature type="non-terminal residue" evidence="2">
    <location>
        <position position="1"/>
    </location>
</feature>
<comment type="caution">
    <text evidence="2">The sequence shown here is derived from an EMBL/GenBank/DDBJ whole genome shotgun (WGS) entry which is preliminary data.</text>
</comment>
<evidence type="ECO:0000313" key="3">
    <source>
        <dbReference type="Proteomes" id="UP000237438"/>
    </source>
</evidence>
<dbReference type="EMBL" id="PEDP01004008">
    <property type="protein sequence ID" value="POS82140.1"/>
    <property type="molecule type" value="Genomic_DNA"/>
</dbReference>
<evidence type="ECO:0000259" key="1">
    <source>
        <dbReference type="PROSITE" id="PS50879"/>
    </source>
</evidence>
<dbReference type="GO" id="GO:0004523">
    <property type="term" value="F:RNA-DNA hybrid ribonuclease activity"/>
    <property type="evidence" value="ECO:0007669"/>
    <property type="project" value="InterPro"/>
</dbReference>
<dbReference type="InterPro" id="IPR036397">
    <property type="entry name" value="RNaseH_sf"/>
</dbReference>
<dbReference type="Pfam" id="PF00075">
    <property type="entry name" value="RNase_H"/>
    <property type="match status" value="1"/>
</dbReference>
<dbReference type="Proteomes" id="UP000237438">
    <property type="component" value="Unassembled WGS sequence"/>
</dbReference>
<organism evidence="2 3">
    <name type="scientific">Erysiphe pulchra</name>
    <dbReference type="NCBI Taxonomy" id="225359"/>
    <lineage>
        <taxon>Eukaryota</taxon>
        <taxon>Fungi</taxon>
        <taxon>Dikarya</taxon>
        <taxon>Ascomycota</taxon>
        <taxon>Pezizomycotina</taxon>
        <taxon>Leotiomycetes</taxon>
        <taxon>Erysiphales</taxon>
        <taxon>Erysiphaceae</taxon>
        <taxon>Erysiphe</taxon>
    </lineage>
</organism>
<reference evidence="2 3" key="1">
    <citation type="submission" date="2017-10" db="EMBL/GenBank/DDBJ databases">
        <title>Development of genomic resources for the powdery mildew, Erysiphe pulchra.</title>
        <authorList>
            <person name="Wadl P.A."/>
            <person name="Mack B.M."/>
            <person name="Moore G."/>
            <person name="Beltz S.B."/>
        </authorList>
    </citation>
    <scope>NUCLEOTIDE SEQUENCE [LARGE SCALE GENOMIC DNA]</scope>
    <source>
        <strain evidence="2">Cflorida</strain>
    </source>
</reference>
<protein>
    <recommendedName>
        <fullName evidence="1">RNase H type-1 domain-containing protein</fullName>
    </recommendedName>
</protein>
<dbReference type="SUPFAM" id="SSF53098">
    <property type="entry name" value="Ribonuclease H-like"/>
    <property type="match status" value="1"/>
</dbReference>
<keyword evidence="3" id="KW-1185">Reference proteome</keyword>
<sequence length="162" mass="17965">HNTRLISVDQPPIDVPISGGGYIAYQGDQKVISGKFRLHNFAAAVNAEITAIADGIEAVIRSCPIHFARNLIVFSDSKTAVDIGNGRIPSTSQVQALRIRQFQKDWLLRRRLPHLALGTVIFEWISGHYNNLGNDIADRLASYRPLLHMATPTPHPRKSQGH</sequence>
<dbReference type="AlphaFoldDB" id="A0A2S4PJC0"/>
<dbReference type="OrthoDB" id="5077812at2759"/>
<feature type="domain" description="RNase H type-1" evidence="1">
    <location>
        <begin position="7"/>
        <end position="146"/>
    </location>
</feature>
<dbReference type="Gene3D" id="3.30.420.10">
    <property type="entry name" value="Ribonuclease H-like superfamily/Ribonuclease H"/>
    <property type="match status" value="1"/>
</dbReference>
<dbReference type="PROSITE" id="PS50879">
    <property type="entry name" value="RNASE_H_1"/>
    <property type="match status" value="1"/>
</dbReference>
<feature type="non-terminal residue" evidence="2">
    <location>
        <position position="162"/>
    </location>
</feature>
<evidence type="ECO:0000313" key="2">
    <source>
        <dbReference type="EMBL" id="POS82140.1"/>
    </source>
</evidence>
<dbReference type="GO" id="GO:0003676">
    <property type="term" value="F:nucleic acid binding"/>
    <property type="evidence" value="ECO:0007669"/>
    <property type="project" value="InterPro"/>
</dbReference>
<accession>A0A2S4PJC0</accession>
<proteinExistence type="predicted"/>